<organism evidence="4 6">
    <name type="scientific">Puccinia graminis f. sp. tritici</name>
    <dbReference type="NCBI Taxonomy" id="56615"/>
    <lineage>
        <taxon>Eukaryota</taxon>
        <taxon>Fungi</taxon>
        <taxon>Dikarya</taxon>
        <taxon>Basidiomycota</taxon>
        <taxon>Pucciniomycotina</taxon>
        <taxon>Pucciniomycetes</taxon>
        <taxon>Pucciniales</taxon>
        <taxon>Pucciniaceae</taxon>
        <taxon>Puccinia</taxon>
    </lineage>
</organism>
<dbReference type="EMBL" id="VSWC01000042">
    <property type="protein sequence ID" value="KAA1103474.1"/>
    <property type="molecule type" value="Genomic_DNA"/>
</dbReference>
<comment type="caution">
    <text evidence="4">The sequence shown here is derived from an EMBL/GenBank/DDBJ whole genome shotgun (WGS) entry which is preliminary data.</text>
</comment>
<evidence type="ECO:0000313" key="4">
    <source>
        <dbReference type="EMBL" id="KAA1111223.1"/>
    </source>
</evidence>
<evidence type="ECO:0000313" key="3">
    <source>
        <dbReference type="EMBL" id="KAA1103474.1"/>
    </source>
</evidence>
<evidence type="ECO:0000313" key="6">
    <source>
        <dbReference type="Proteomes" id="UP000325313"/>
    </source>
</evidence>
<evidence type="ECO:0000313" key="5">
    <source>
        <dbReference type="Proteomes" id="UP000324748"/>
    </source>
</evidence>
<name>A0A5B0QE52_PUCGR</name>
<dbReference type="EMBL" id="VSWC01000171">
    <property type="protein sequence ID" value="KAA1070795.1"/>
    <property type="molecule type" value="Genomic_DNA"/>
</dbReference>
<reference evidence="5 6" key="1">
    <citation type="submission" date="2019-05" db="EMBL/GenBank/DDBJ databases">
        <title>Emergence of the Ug99 lineage of the wheat stem rust pathogen through somatic hybridization.</title>
        <authorList>
            <person name="Li F."/>
            <person name="Upadhyaya N.M."/>
            <person name="Sperschneider J."/>
            <person name="Matny O."/>
            <person name="Nguyen-Phuc H."/>
            <person name="Mago R."/>
            <person name="Raley C."/>
            <person name="Miller M.E."/>
            <person name="Silverstein K.A.T."/>
            <person name="Henningsen E."/>
            <person name="Hirsch C.D."/>
            <person name="Visser B."/>
            <person name="Pretorius Z.A."/>
            <person name="Steffenson B.J."/>
            <person name="Schwessinger B."/>
            <person name="Dodds P.N."/>
            <person name="Figueroa M."/>
        </authorList>
    </citation>
    <scope>NUCLEOTIDE SEQUENCE [LARGE SCALE GENOMIC DNA]</scope>
    <source>
        <strain evidence="2">21-0</strain>
        <strain evidence="4 6">Ug99</strain>
    </source>
</reference>
<evidence type="ECO:0000313" key="2">
    <source>
        <dbReference type="EMBL" id="KAA1070795.1"/>
    </source>
</evidence>
<keyword evidence="5" id="KW-1185">Reference proteome</keyword>
<dbReference type="EMBL" id="VDEP01000298">
    <property type="protein sequence ID" value="KAA1111223.1"/>
    <property type="molecule type" value="Genomic_DNA"/>
</dbReference>
<feature type="region of interest" description="Disordered" evidence="1">
    <location>
        <begin position="64"/>
        <end position="101"/>
    </location>
</feature>
<dbReference type="Proteomes" id="UP000325313">
    <property type="component" value="Unassembled WGS sequence"/>
</dbReference>
<evidence type="ECO:0000256" key="1">
    <source>
        <dbReference type="SAM" id="MobiDB-lite"/>
    </source>
</evidence>
<dbReference type="AlphaFoldDB" id="A0A5B0QE52"/>
<gene>
    <name evidence="3" type="ORF">PGT21_018925</name>
    <name evidence="2" type="ORF">PGT21_024062</name>
    <name evidence="4" type="ORF">PGTUg99_001257</name>
</gene>
<protein>
    <submittedName>
        <fullName evidence="4">Uncharacterized protein</fullName>
    </submittedName>
</protein>
<accession>A0A5B0QE52</accession>
<dbReference type="Proteomes" id="UP000324748">
    <property type="component" value="Unassembled WGS sequence"/>
</dbReference>
<proteinExistence type="predicted"/>
<sequence length="101" mass="11178">MQIQQRWGKFLGKPFVLTGLKVYLSLVEVKPIKSSSLGGYIRGGAVDCWKTRCPEDYLYPNSAPKDEWDSQQESIGGLPVGICGSPRADLEPRKPNSPARI</sequence>